<evidence type="ECO:0000313" key="3">
    <source>
        <dbReference type="Proteomes" id="UP000515512"/>
    </source>
</evidence>
<evidence type="ECO:0000313" key="2">
    <source>
        <dbReference type="EMBL" id="QLY33542.1"/>
    </source>
</evidence>
<dbReference type="AlphaFoldDB" id="A0A7D6VFX5"/>
<reference evidence="2 3" key="1">
    <citation type="submission" date="2020-07" db="EMBL/GenBank/DDBJ databases">
        <authorList>
            <person name="Zhuang K."/>
            <person name="Ran Y."/>
        </authorList>
    </citation>
    <scope>NUCLEOTIDE SEQUENCE [LARGE SCALE GENOMIC DNA]</scope>
    <source>
        <strain evidence="2 3">WCH-YHL-001</strain>
    </source>
</reference>
<gene>
    <name evidence="2" type="ORF">H0264_16075</name>
</gene>
<name>A0A7D6VFX5_9NOCA</name>
<proteinExistence type="predicted"/>
<dbReference type="RefSeq" id="WP_181584706.1">
    <property type="nucleotide sequence ID" value="NZ_CP059399.1"/>
</dbReference>
<dbReference type="KEGG" id="nhu:H0264_16075"/>
<organism evidence="2 3">
    <name type="scientific">Nocardia huaxiensis</name>
    <dbReference type="NCBI Taxonomy" id="2755382"/>
    <lineage>
        <taxon>Bacteria</taxon>
        <taxon>Bacillati</taxon>
        <taxon>Actinomycetota</taxon>
        <taxon>Actinomycetes</taxon>
        <taxon>Mycobacteriales</taxon>
        <taxon>Nocardiaceae</taxon>
        <taxon>Nocardia</taxon>
    </lineage>
</organism>
<accession>A0A7D6VFX5</accession>
<keyword evidence="3" id="KW-1185">Reference proteome</keyword>
<dbReference type="EMBL" id="CP059399">
    <property type="protein sequence ID" value="QLY33542.1"/>
    <property type="molecule type" value="Genomic_DNA"/>
</dbReference>
<protein>
    <submittedName>
        <fullName evidence="2">Uncharacterized protein</fullName>
    </submittedName>
</protein>
<sequence>MGFLGGVFGSERKQFGRKVLQHVRGHASVWAADYDPADDTVFFELRGGGTGWISVSLLYQRCGGRTGTELCDAVHETIMRAGPALTTTQDGQNWARIAPRLRPMLREVEQSHTPGQDHSPSLHADGPLPGVHKLARPVLPYLVEMVVIDRLATLEFVTTRHLENWGVDEDTAYAIAHDNMAVLAMNTLAAFEPGDGMRILEFDDDKGETYVGSLPLVPGWLAGVVARTGTRPILFFPQHVGMYLVLGATDDGLRVLMAKIEEHYRAAARPVSPVPYTVDDDGELVPLWLPDTDPAWKPLRHAESVLEARAYTLQARILEDDEELASRAILSAIKHVRRADGTEFTFTTWVDGGVTHLLPRAHVIVLVDTAGTRFGVTWDDVAAFVEFPAVPGFSPPRYRAEGHPPADIMARLRALAVPF</sequence>
<feature type="region of interest" description="Disordered" evidence="1">
    <location>
        <begin position="108"/>
        <end position="127"/>
    </location>
</feature>
<evidence type="ECO:0000256" key="1">
    <source>
        <dbReference type="SAM" id="MobiDB-lite"/>
    </source>
</evidence>
<dbReference type="Proteomes" id="UP000515512">
    <property type="component" value="Chromosome"/>
</dbReference>